<dbReference type="AlphaFoldDB" id="A0A328AN62"/>
<dbReference type="SMART" id="SM00342">
    <property type="entry name" value="HTH_ARAC"/>
    <property type="match status" value="1"/>
</dbReference>
<dbReference type="OrthoDB" id="7210843at2"/>
<feature type="domain" description="HTH araC/xylS-type" evidence="4">
    <location>
        <begin position="175"/>
        <end position="273"/>
    </location>
</feature>
<comment type="caution">
    <text evidence="5">The sequence shown here is derived from an EMBL/GenBank/DDBJ whole genome shotgun (WGS) entry which is preliminary data.</text>
</comment>
<dbReference type="RefSeq" id="WP_111512784.1">
    <property type="nucleotide sequence ID" value="NZ_QFYR01000001.1"/>
</dbReference>
<evidence type="ECO:0000256" key="1">
    <source>
        <dbReference type="ARBA" id="ARBA00023015"/>
    </source>
</evidence>
<dbReference type="Gene3D" id="1.10.10.60">
    <property type="entry name" value="Homeodomain-like"/>
    <property type="match status" value="1"/>
</dbReference>
<evidence type="ECO:0000256" key="3">
    <source>
        <dbReference type="ARBA" id="ARBA00023163"/>
    </source>
</evidence>
<dbReference type="PANTHER" id="PTHR46796:SF14">
    <property type="entry name" value="TRANSCRIPTIONAL REGULATORY PROTEIN"/>
    <property type="match status" value="1"/>
</dbReference>
<dbReference type="SUPFAM" id="SSF46689">
    <property type="entry name" value="Homeodomain-like"/>
    <property type="match status" value="2"/>
</dbReference>
<sequence>MPSSVAARLAPSEPQAGPIVKLQAGAVRVRHQPPEAFHLSYAGDRPVMLFLFNAPRPTHGEGRGPKRAGSFALLRPGRPVEIHHPDPLEVLAVVYDDPALWPHEPEDAAEPDCGRVDPGVRTLAHELRRVVLREPAPDTGYVEALARSLLLRALQVERPELPSRSAGGISPFRLRRVLEHIDLRLAERITVPDLAAVAGMSRGHFTRVFEGAVGETPHRFVLTRRLEAARRMVEEGAADLATIAARTGFSSHAHLTTTFRQAFGVTPAEHRRREVLRRLPAS</sequence>
<dbReference type="Pfam" id="PF12833">
    <property type="entry name" value="HTH_18"/>
    <property type="match status" value="1"/>
</dbReference>
<reference evidence="6" key="1">
    <citation type="submission" date="2018-05" db="EMBL/GenBank/DDBJ databases">
        <authorList>
            <person name="Li X."/>
        </authorList>
    </citation>
    <scope>NUCLEOTIDE SEQUENCE [LARGE SCALE GENOMIC DNA]</scope>
    <source>
        <strain evidence="6">YIM 73061</strain>
    </source>
</reference>
<dbReference type="GO" id="GO:0003700">
    <property type="term" value="F:DNA-binding transcription factor activity"/>
    <property type="evidence" value="ECO:0007669"/>
    <property type="project" value="InterPro"/>
</dbReference>
<dbReference type="PROSITE" id="PS00041">
    <property type="entry name" value="HTH_ARAC_FAMILY_1"/>
    <property type="match status" value="1"/>
</dbReference>
<dbReference type="PANTHER" id="PTHR46796">
    <property type="entry name" value="HTH-TYPE TRANSCRIPTIONAL ACTIVATOR RHAS-RELATED"/>
    <property type="match status" value="1"/>
</dbReference>
<dbReference type="InterPro" id="IPR050204">
    <property type="entry name" value="AraC_XylS_family_regulators"/>
</dbReference>
<gene>
    <name evidence="5" type="ORF">DJ018_00130</name>
</gene>
<keyword evidence="2" id="KW-0238">DNA-binding</keyword>
<dbReference type="PROSITE" id="PS01124">
    <property type="entry name" value="HTH_ARAC_FAMILY_2"/>
    <property type="match status" value="1"/>
</dbReference>
<evidence type="ECO:0000313" key="6">
    <source>
        <dbReference type="Proteomes" id="UP000249725"/>
    </source>
</evidence>
<dbReference type="InterPro" id="IPR018060">
    <property type="entry name" value="HTH_AraC"/>
</dbReference>
<accession>A0A328AN62</accession>
<dbReference type="InterPro" id="IPR018062">
    <property type="entry name" value="HTH_AraC-typ_CS"/>
</dbReference>
<dbReference type="EMBL" id="QFYR01000001">
    <property type="protein sequence ID" value="RAK56433.1"/>
    <property type="molecule type" value="Genomic_DNA"/>
</dbReference>
<protein>
    <recommendedName>
        <fullName evidence="4">HTH araC/xylS-type domain-containing protein</fullName>
    </recommendedName>
</protein>
<keyword evidence="6" id="KW-1185">Reference proteome</keyword>
<evidence type="ECO:0000256" key="2">
    <source>
        <dbReference type="ARBA" id="ARBA00023125"/>
    </source>
</evidence>
<dbReference type="GO" id="GO:0043565">
    <property type="term" value="F:sequence-specific DNA binding"/>
    <property type="evidence" value="ECO:0007669"/>
    <property type="project" value="InterPro"/>
</dbReference>
<dbReference type="Proteomes" id="UP000249725">
    <property type="component" value="Unassembled WGS sequence"/>
</dbReference>
<evidence type="ECO:0000313" key="5">
    <source>
        <dbReference type="EMBL" id="RAK56433.1"/>
    </source>
</evidence>
<proteinExistence type="predicted"/>
<keyword evidence="1" id="KW-0805">Transcription regulation</keyword>
<dbReference type="InterPro" id="IPR009057">
    <property type="entry name" value="Homeodomain-like_sf"/>
</dbReference>
<keyword evidence="3" id="KW-0804">Transcription</keyword>
<name>A0A328AN62_9CAUL</name>
<evidence type="ECO:0000259" key="4">
    <source>
        <dbReference type="PROSITE" id="PS01124"/>
    </source>
</evidence>
<organism evidence="5 6">
    <name type="scientific">Phenylobacterium deserti</name>
    <dbReference type="NCBI Taxonomy" id="1914756"/>
    <lineage>
        <taxon>Bacteria</taxon>
        <taxon>Pseudomonadati</taxon>
        <taxon>Pseudomonadota</taxon>
        <taxon>Alphaproteobacteria</taxon>
        <taxon>Caulobacterales</taxon>
        <taxon>Caulobacteraceae</taxon>
        <taxon>Phenylobacterium</taxon>
    </lineage>
</organism>